<keyword evidence="1" id="KW-0808">Transferase</keyword>
<keyword evidence="2" id="KW-1185">Reference proteome</keyword>
<gene>
    <name evidence="1" type="ORF">IQ249_03695</name>
</gene>
<protein>
    <submittedName>
        <fullName evidence="1">Glycerate kinase</fullName>
    </submittedName>
</protein>
<proteinExistence type="predicted"/>
<dbReference type="EMBL" id="JADEWZ010000004">
    <property type="protein sequence ID" value="MBE9114996.1"/>
    <property type="molecule type" value="Genomic_DNA"/>
</dbReference>
<dbReference type="SUPFAM" id="SSF52540">
    <property type="entry name" value="P-loop containing nucleoside triphosphate hydrolases"/>
    <property type="match status" value="1"/>
</dbReference>
<dbReference type="GO" id="GO:0016301">
    <property type="term" value="F:kinase activity"/>
    <property type="evidence" value="ECO:0007669"/>
    <property type="project" value="UniProtKB-KW"/>
</dbReference>
<sequence length="356" mass="40980">MNVPLSLLQRWQAGNCPQPEELQQVLAEELGNRDRALAFEITPHNGLQAIERRVELLQQVGDEVLQLCQTFAFEDMDRARQTLWMLWLPLALQIADRKSRLNRPLIQGILGGQGTGKTTLAAVLRLILGKLNYSSTSISIDDLYKSYAERQELQRQDPRLIWRGPPGTHDVELGIQLLDSLRHPQPHQSIEIPRFDKSAYNGAGDRTAPELIDPVDIVLFEGWFVGVRPVNEAVFDRAPPPIITSEDRRFARDTNERLKAYLPLWQRLDRLLVLYPVDYHLSQQWRKEAEHKMKATGKTGMRDREIEQFVEYFWKALHPELFIKPLVEQPGLAECAIALRGDRTVECVYRPGLREL</sequence>
<name>A0A8J7DU43_9CYAN</name>
<dbReference type="RefSeq" id="WP_194028089.1">
    <property type="nucleotide sequence ID" value="NZ_JADEWZ010000004.1"/>
</dbReference>
<organism evidence="1 2">
    <name type="scientific">Lusitaniella coriacea LEGE 07157</name>
    <dbReference type="NCBI Taxonomy" id="945747"/>
    <lineage>
        <taxon>Bacteria</taxon>
        <taxon>Bacillati</taxon>
        <taxon>Cyanobacteriota</taxon>
        <taxon>Cyanophyceae</taxon>
        <taxon>Spirulinales</taxon>
        <taxon>Lusitaniellaceae</taxon>
        <taxon>Lusitaniella</taxon>
    </lineage>
</organism>
<evidence type="ECO:0000313" key="2">
    <source>
        <dbReference type="Proteomes" id="UP000654482"/>
    </source>
</evidence>
<dbReference type="Gene3D" id="3.40.50.300">
    <property type="entry name" value="P-loop containing nucleotide triphosphate hydrolases"/>
    <property type="match status" value="1"/>
</dbReference>
<dbReference type="InterPro" id="IPR027417">
    <property type="entry name" value="P-loop_NTPase"/>
</dbReference>
<dbReference type="Proteomes" id="UP000654482">
    <property type="component" value="Unassembled WGS sequence"/>
</dbReference>
<keyword evidence="1" id="KW-0418">Kinase</keyword>
<evidence type="ECO:0000313" key="1">
    <source>
        <dbReference type="EMBL" id="MBE9114996.1"/>
    </source>
</evidence>
<comment type="caution">
    <text evidence="1">The sequence shown here is derived from an EMBL/GenBank/DDBJ whole genome shotgun (WGS) entry which is preliminary data.</text>
</comment>
<reference evidence="1" key="1">
    <citation type="submission" date="2020-10" db="EMBL/GenBank/DDBJ databases">
        <authorList>
            <person name="Castelo-Branco R."/>
            <person name="Eusebio N."/>
            <person name="Adriana R."/>
            <person name="Vieira A."/>
            <person name="Brugerolle De Fraissinette N."/>
            <person name="Rezende De Castro R."/>
            <person name="Schneider M.P."/>
            <person name="Vasconcelos V."/>
            <person name="Leao P.N."/>
        </authorList>
    </citation>
    <scope>NUCLEOTIDE SEQUENCE</scope>
    <source>
        <strain evidence="1">LEGE 07157</strain>
    </source>
</reference>
<dbReference type="PANTHER" id="PTHR10285">
    <property type="entry name" value="URIDINE KINASE"/>
    <property type="match status" value="1"/>
</dbReference>
<accession>A0A8J7DU43</accession>
<dbReference type="AlphaFoldDB" id="A0A8J7DU43"/>